<organism evidence="1">
    <name type="scientific">Fusarium oxysporum f. sp. cepae</name>
    <dbReference type="NCBI Taxonomy" id="396571"/>
    <lineage>
        <taxon>Eukaryota</taxon>
        <taxon>Fungi</taxon>
        <taxon>Dikarya</taxon>
        <taxon>Ascomycota</taxon>
        <taxon>Pezizomycotina</taxon>
        <taxon>Sordariomycetes</taxon>
        <taxon>Hypocreomycetidae</taxon>
        <taxon>Hypocreales</taxon>
        <taxon>Nectriaceae</taxon>
        <taxon>Fusarium</taxon>
        <taxon>Fusarium oxysporum species complex</taxon>
    </lineage>
</organism>
<sequence length="383" mass="43160">MASGQPPVPSPDGGLYAGSRRSFVSRYLTYLGGNATDKWDDCLRLVLETTMETLKETGFTHVSHCWLEYEADRVAWDKLFRSLDIDAVEWPFSAQGNAPDKIATGVSPTYQKWRLDRGLPVSDSTKFFGSVKATVLSLSQRKIVWDNSSNYPFQLKAPITGPFQFALPVWIDIDNLFFGKNDHLLDMINNEIVPPHLAVSWHNEDEGCVTLVVGFSPTTCIEPGDERVEPSIRYRWQSVIAWAFEAYYGGTMTLATFLRVRKAVPVAYDGNCSPRDIIDMASEIFDDAREDVLGFMRRAQEKRDYIAQCRAEVLKIIQKPLTEAKAELSRWVCRGSLAFDCMEASGDDQRLEAGRGIWVSSTTDERTIQEACIWAWGPHDMAA</sequence>
<gene>
    <name evidence="1" type="ORF">BFJ65_g11545</name>
</gene>
<proteinExistence type="predicted"/>
<dbReference type="AlphaFoldDB" id="A0A3L6NCP6"/>
<reference evidence="1" key="1">
    <citation type="journal article" date="2018" name="Sci. Rep.">
        <title>Characterisation of pathogen-specific regions and novel effector candidates in Fusarium oxysporum f. sp. cepae.</title>
        <authorList>
            <person name="Armitage A.D."/>
            <person name="Taylor A."/>
            <person name="Sobczyk M.K."/>
            <person name="Baxter L."/>
            <person name="Greenfield B.P."/>
            <person name="Bates H.J."/>
            <person name="Wilson F."/>
            <person name="Jackson A.C."/>
            <person name="Ott S."/>
            <person name="Harrison R.J."/>
            <person name="Clarkson J.P."/>
        </authorList>
    </citation>
    <scope>NUCLEOTIDE SEQUENCE [LARGE SCALE GENOMIC DNA]</scope>
    <source>
        <strain evidence="1">FoC_Fus2</strain>
    </source>
</reference>
<name>A0A3L6NCP6_FUSOX</name>
<evidence type="ECO:0000313" key="1">
    <source>
        <dbReference type="EMBL" id="RKK15001.1"/>
    </source>
</evidence>
<comment type="caution">
    <text evidence="1">The sequence shown here is derived from an EMBL/GenBank/DDBJ whole genome shotgun (WGS) entry which is preliminary data.</text>
</comment>
<dbReference type="EMBL" id="MRCU01000007">
    <property type="protein sequence ID" value="RKK15001.1"/>
    <property type="molecule type" value="Genomic_DNA"/>
</dbReference>
<dbReference type="Proteomes" id="UP000270866">
    <property type="component" value="Chromosome 9"/>
</dbReference>
<accession>A0A3L6NCP6</accession>
<protein>
    <submittedName>
        <fullName evidence="1">Uncharacterized protein</fullName>
    </submittedName>
</protein>